<dbReference type="OrthoDB" id="2012132at2759"/>
<proteinExistence type="predicted"/>
<comment type="caution">
    <text evidence="1">The sequence shown here is derived from an EMBL/GenBank/DDBJ whole genome shotgun (WGS) entry which is preliminary data.</text>
</comment>
<accession>A0A9Q0KF00</accession>
<organism evidence="1 2">
    <name type="scientific">Protea cynaroides</name>
    <dbReference type="NCBI Taxonomy" id="273540"/>
    <lineage>
        <taxon>Eukaryota</taxon>
        <taxon>Viridiplantae</taxon>
        <taxon>Streptophyta</taxon>
        <taxon>Embryophyta</taxon>
        <taxon>Tracheophyta</taxon>
        <taxon>Spermatophyta</taxon>
        <taxon>Magnoliopsida</taxon>
        <taxon>Proteales</taxon>
        <taxon>Proteaceae</taxon>
        <taxon>Protea</taxon>
    </lineage>
</organism>
<name>A0A9Q0KF00_9MAGN</name>
<keyword evidence="2" id="KW-1185">Reference proteome</keyword>
<reference evidence="1" key="1">
    <citation type="journal article" date="2023" name="Plant J.">
        <title>The genome of the king protea, Protea cynaroides.</title>
        <authorList>
            <person name="Chang J."/>
            <person name="Duong T.A."/>
            <person name="Schoeman C."/>
            <person name="Ma X."/>
            <person name="Roodt D."/>
            <person name="Barker N."/>
            <person name="Li Z."/>
            <person name="Van de Peer Y."/>
            <person name="Mizrachi E."/>
        </authorList>
    </citation>
    <scope>NUCLEOTIDE SEQUENCE</scope>
    <source>
        <tissue evidence="1">Young leaves</tissue>
    </source>
</reference>
<evidence type="ECO:0000313" key="2">
    <source>
        <dbReference type="Proteomes" id="UP001141806"/>
    </source>
</evidence>
<dbReference type="AlphaFoldDB" id="A0A9Q0KF00"/>
<gene>
    <name evidence="1" type="ORF">NE237_015958</name>
</gene>
<dbReference type="EMBL" id="JAMYWD010000006">
    <property type="protein sequence ID" value="KAJ4969257.1"/>
    <property type="molecule type" value="Genomic_DNA"/>
</dbReference>
<protein>
    <submittedName>
        <fullName evidence="1">Uncharacterized protein</fullName>
    </submittedName>
</protein>
<dbReference type="PANTHER" id="PTHR31656">
    <property type="entry name" value="ROOT CAP DOMAIN-CONTAINING PROTEIN"/>
    <property type="match status" value="1"/>
</dbReference>
<sequence length="167" mass="18128">MRHILESDRSSNAADQIRDASSKLGFFKVLNNRRPNCNGLGATGSDPCVIGGDGIIFYFHGQNNKQFALISDPSIVTNSGYTLVRLHGRPPLACASINTLSLGSTLHPQAIKFGVGSDLFVQNTLVQWYSNSMVNAYQLFDKSANWNVVSYNTLTDGFVKAGKIGRA</sequence>
<evidence type="ECO:0000313" key="1">
    <source>
        <dbReference type="EMBL" id="KAJ4969257.1"/>
    </source>
</evidence>
<dbReference type="Proteomes" id="UP001141806">
    <property type="component" value="Unassembled WGS sequence"/>
</dbReference>